<accession>A0A067R576</accession>
<proteinExistence type="predicted"/>
<protein>
    <submittedName>
        <fullName evidence="1">Uncharacterized protein</fullName>
    </submittedName>
</protein>
<evidence type="ECO:0000313" key="2">
    <source>
        <dbReference type="Proteomes" id="UP000027135"/>
    </source>
</evidence>
<gene>
    <name evidence="1" type="ORF">L798_07191</name>
</gene>
<organism evidence="1 2">
    <name type="scientific">Zootermopsis nevadensis</name>
    <name type="common">Dampwood termite</name>
    <dbReference type="NCBI Taxonomy" id="136037"/>
    <lineage>
        <taxon>Eukaryota</taxon>
        <taxon>Metazoa</taxon>
        <taxon>Ecdysozoa</taxon>
        <taxon>Arthropoda</taxon>
        <taxon>Hexapoda</taxon>
        <taxon>Insecta</taxon>
        <taxon>Pterygota</taxon>
        <taxon>Neoptera</taxon>
        <taxon>Polyneoptera</taxon>
        <taxon>Dictyoptera</taxon>
        <taxon>Blattodea</taxon>
        <taxon>Blattoidea</taxon>
        <taxon>Termitoidae</taxon>
        <taxon>Termopsidae</taxon>
        <taxon>Zootermopsis</taxon>
    </lineage>
</organism>
<dbReference type="EMBL" id="KK852693">
    <property type="protein sequence ID" value="KDR18311.1"/>
    <property type="molecule type" value="Genomic_DNA"/>
</dbReference>
<evidence type="ECO:0000313" key="1">
    <source>
        <dbReference type="EMBL" id="KDR18311.1"/>
    </source>
</evidence>
<dbReference type="Proteomes" id="UP000027135">
    <property type="component" value="Unassembled WGS sequence"/>
</dbReference>
<dbReference type="InParanoid" id="A0A067R576"/>
<name>A0A067R576_ZOONE</name>
<sequence>METQILAHLHSHTAYISARLPVLAKYQGHHILRKILESHPQYSNLSL</sequence>
<reference evidence="1 2" key="1">
    <citation type="journal article" date="2014" name="Nat. Commun.">
        <title>Molecular traces of alternative social organization in a termite genome.</title>
        <authorList>
            <person name="Terrapon N."/>
            <person name="Li C."/>
            <person name="Robertson H.M."/>
            <person name="Ji L."/>
            <person name="Meng X."/>
            <person name="Booth W."/>
            <person name="Chen Z."/>
            <person name="Childers C.P."/>
            <person name="Glastad K.M."/>
            <person name="Gokhale K."/>
            <person name="Gowin J."/>
            <person name="Gronenberg W."/>
            <person name="Hermansen R.A."/>
            <person name="Hu H."/>
            <person name="Hunt B.G."/>
            <person name="Huylmans A.K."/>
            <person name="Khalil S.M."/>
            <person name="Mitchell R.D."/>
            <person name="Munoz-Torres M.C."/>
            <person name="Mustard J.A."/>
            <person name="Pan H."/>
            <person name="Reese J.T."/>
            <person name="Scharf M.E."/>
            <person name="Sun F."/>
            <person name="Vogel H."/>
            <person name="Xiao J."/>
            <person name="Yang W."/>
            <person name="Yang Z."/>
            <person name="Yang Z."/>
            <person name="Zhou J."/>
            <person name="Zhu J."/>
            <person name="Brent C.S."/>
            <person name="Elsik C.G."/>
            <person name="Goodisman M.A."/>
            <person name="Liberles D.A."/>
            <person name="Roe R.M."/>
            <person name="Vargo E.L."/>
            <person name="Vilcinskas A."/>
            <person name="Wang J."/>
            <person name="Bornberg-Bauer E."/>
            <person name="Korb J."/>
            <person name="Zhang G."/>
            <person name="Liebig J."/>
        </authorList>
    </citation>
    <scope>NUCLEOTIDE SEQUENCE [LARGE SCALE GENOMIC DNA]</scope>
    <source>
        <tissue evidence="1">Whole organism</tissue>
    </source>
</reference>
<dbReference type="AlphaFoldDB" id="A0A067R576"/>
<keyword evidence="2" id="KW-1185">Reference proteome</keyword>